<evidence type="ECO:0000313" key="1">
    <source>
        <dbReference type="EMBL" id="KAK8404518.1"/>
    </source>
</evidence>
<dbReference type="EMBL" id="JARAKH010000004">
    <property type="protein sequence ID" value="KAK8404518.1"/>
    <property type="molecule type" value="Genomic_DNA"/>
</dbReference>
<dbReference type="Proteomes" id="UP001487740">
    <property type="component" value="Unassembled WGS sequence"/>
</dbReference>
<accession>A0AAW0UWL4</accession>
<reference evidence="1 2" key="1">
    <citation type="submission" date="2023-03" db="EMBL/GenBank/DDBJ databases">
        <title>High-quality genome of Scylla paramamosain provides insights in environmental adaptation.</title>
        <authorList>
            <person name="Zhang L."/>
        </authorList>
    </citation>
    <scope>NUCLEOTIDE SEQUENCE [LARGE SCALE GENOMIC DNA]</scope>
    <source>
        <strain evidence="1">LZ_2023a</strain>
        <tissue evidence="1">Muscle</tissue>
    </source>
</reference>
<sequence length="132" mass="14889">MLFCPSKCLRDDVLYKGDSNKGWSSNVMHSRVQHKAAVVTDAFPHFSVFHQSSAARCTCCSRCQTSGCSFVLLRLWICTARMGVSHTETHPCWQSLHNVCQPPLCISTTSYWMSNATLIPPLVYHYFELQVG</sequence>
<organism evidence="1 2">
    <name type="scientific">Scylla paramamosain</name>
    <name type="common">Mud crab</name>
    <dbReference type="NCBI Taxonomy" id="85552"/>
    <lineage>
        <taxon>Eukaryota</taxon>
        <taxon>Metazoa</taxon>
        <taxon>Ecdysozoa</taxon>
        <taxon>Arthropoda</taxon>
        <taxon>Crustacea</taxon>
        <taxon>Multicrustacea</taxon>
        <taxon>Malacostraca</taxon>
        <taxon>Eumalacostraca</taxon>
        <taxon>Eucarida</taxon>
        <taxon>Decapoda</taxon>
        <taxon>Pleocyemata</taxon>
        <taxon>Brachyura</taxon>
        <taxon>Eubrachyura</taxon>
        <taxon>Portunoidea</taxon>
        <taxon>Portunidae</taxon>
        <taxon>Portuninae</taxon>
        <taxon>Scylla</taxon>
    </lineage>
</organism>
<comment type="caution">
    <text evidence="1">The sequence shown here is derived from an EMBL/GenBank/DDBJ whole genome shotgun (WGS) entry which is preliminary data.</text>
</comment>
<proteinExistence type="predicted"/>
<gene>
    <name evidence="1" type="ORF">O3P69_007635</name>
</gene>
<dbReference type="AlphaFoldDB" id="A0AAW0UWL4"/>
<protein>
    <submittedName>
        <fullName evidence="1">Uncharacterized protein</fullName>
    </submittedName>
</protein>
<evidence type="ECO:0000313" key="2">
    <source>
        <dbReference type="Proteomes" id="UP001487740"/>
    </source>
</evidence>
<keyword evidence="2" id="KW-1185">Reference proteome</keyword>
<name>A0AAW0UWL4_SCYPA</name>